<keyword evidence="3" id="KW-1185">Reference proteome</keyword>
<dbReference type="VEuPathDB" id="TriTrypDB:Lsey_0272_0100"/>
<gene>
    <name evidence="2" type="ORF">ABL78_6660</name>
</gene>
<proteinExistence type="predicted"/>
<feature type="compositionally biased region" description="Basic and acidic residues" evidence="1">
    <location>
        <begin position="1"/>
        <end position="13"/>
    </location>
</feature>
<evidence type="ECO:0000313" key="3">
    <source>
        <dbReference type="Proteomes" id="UP000038009"/>
    </source>
</evidence>
<dbReference type="AlphaFoldDB" id="A0A0N1PA84"/>
<sequence>MLSCDNKLEEHNRASKRLKVDSPVTSHSTDDCTKPFDDDGLRRSSAPLTPPSKGKREESAAGDEHNHITAENVSPVATAASSKSPSNEQCEDTEGGRESAESDERMQGTPRMVFPPQPSATIWRGSTRLPGSNTNATKVTATISSAPLPVSTNGAITTLRSLSQLTILVSSSNTTSAKEKTHPDLRLKPGESVMLLLYFDEASLRPLINATTSELSQMRVFTLNLSKLPPQDYELNFGKRLSSDSAVFHATAHLSTTTGADSAHCSTAEVTMATHTINSPAGPLLESRATQNLMDGGASTEEEEEELVPAVHPMAVLTAVTEAGASAERKRAPRSSAAGAGGALTLDETASVSSLSSGLQHASDVVSEKLRQLLLVDSVLNPHILSSVDAVISSKREPLLFPAMIVWRAAGAPRDEYPPAPPQTYSSQPSPTPKELFCDRMSAQGGPLVVKEATSVDQVHSLTLFRPVYTMENLFRTVVRTVAPSFAAKAPGDKSRTVLYLGASWCPPCMRFVREMPQFIREDIPSSVVCTVKADMDLAKPIYDYFKVEIIPTFLVLDNEVLMKCYDTLQQRGAAEACSTGGATSQTDYLRSIQDAFSKAELARLQNSNRQLVSTFVSKHSQTLSFDEDF</sequence>
<feature type="region of interest" description="Disordered" evidence="1">
    <location>
        <begin position="1"/>
        <end position="118"/>
    </location>
</feature>
<feature type="compositionally biased region" description="Basic and acidic residues" evidence="1">
    <location>
        <begin position="94"/>
        <end position="106"/>
    </location>
</feature>
<protein>
    <recommendedName>
        <fullName evidence="4">Thioredoxin domain-containing protein</fullName>
    </recommendedName>
</protein>
<dbReference type="FunFam" id="3.40.30.10:FF:000383">
    <property type="entry name" value="Thioredoxin, putative"/>
    <property type="match status" value="1"/>
</dbReference>
<evidence type="ECO:0000256" key="1">
    <source>
        <dbReference type="SAM" id="MobiDB-lite"/>
    </source>
</evidence>
<feature type="compositionally biased region" description="Basic and acidic residues" evidence="1">
    <location>
        <begin position="54"/>
        <end position="68"/>
    </location>
</feature>
<dbReference type="EMBL" id="LJSK01000272">
    <property type="protein sequence ID" value="KPI84293.1"/>
    <property type="molecule type" value="Genomic_DNA"/>
</dbReference>
<evidence type="ECO:0008006" key="4">
    <source>
        <dbReference type="Google" id="ProtNLM"/>
    </source>
</evidence>
<comment type="caution">
    <text evidence="2">The sequence shown here is derived from an EMBL/GenBank/DDBJ whole genome shotgun (WGS) entry which is preliminary data.</text>
</comment>
<reference evidence="2 3" key="1">
    <citation type="journal article" date="2015" name="PLoS Pathog.">
        <title>Leptomonas seymouri: Adaptations to the Dixenous Life Cycle Analyzed by Genome Sequencing, Transcriptome Profiling and Co-infection with Leishmania donovani.</title>
        <authorList>
            <person name="Kraeva N."/>
            <person name="Butenko A."/>
            <person name="Hlavacova J."/>
            <person name="Kostygov A."/>
            <person name="Myskova J."/>
            <person name="Grybchuk D."/>
            <person name="Lestinova T."/>
            <person name="Votypka J."/>
            <person name="Volf P."/>
            <person name="Opperdoes F."/>
            <person name="Flegontov P."/>
            <person name="Lukes J."/>
            <person name="Yurchenko V."/>
        </authorList>
    </citation>
    <scope>NUCLEOTIDE SEQUENCE [LARGE SCALE GENOMIC DNA]</scope>
    <source>
        <strain evidence="2 3">ATCC 30220</strain>
    </source>
</reference>
<feature type="compositionally biased region" description="Basic and acidic residues" evidence="1">
    <location>
        <begin position="28"/>
        <end position="42"/>
    </location>
</feature>
<dbReference type="CDD" id="cd02947">
    <property type="entry name" value="TRX_family"/>
    <property type="match status" value="1"/>
</dbReference>
<dbReference type="InterPro" id="IPR036249">
    <property type="entry name" value="Thioredoxin-like_sf"/>
</dbReference>
<dbReference type="OrthoDB" id="2121326at2759"/>
<dbReference type="Proteomes" id="UP000038009">
    <property type="component" value="Unassembled WGS sequence"/>
</dbReference>
<accession>A0A0N1PA84</accession>
<dbReference type="OMA" id="PAMIVWR"/>
<evidence type="ECO:0000313" key="2">
    <source>
        <dbReference type="EMBL" id="KPI84293.1"/>
    </source>
</evidence>
<feature type="compositionally biased region" description="Polar residues" evidence="1">
    <location>
        <begin position="79"/>
        <end position="88"/>
    </location>
</feature>
<dbReference type="SUPFAM" id="SSF52833">
    <property type="entry name" value="Thioredoxin-like"/>
    <property type="match status" value="1"/>
</dbReference>
<name>A0A0N1PA84_LEPSE</name>
<organism evidence="2 3">
    <name type="scientific">Leptomonas seymouri</name>
    <dbReference type="NCBI Taxonomy" id="5684"/>
    <lineage>
        <taxon>Eukaryota</taxon>
        <taxon>Discoba</taxon>
        <taxon>Euglenozoa</taxon>
        <taxon>Kinetoplastea</taxon>
        <taxon>Metakinetoplastina</taxon>
        <taxon>Trypanosomatida</taxon>
        <taxon>Trypanosomatidae</taxon>
        <taxon>Leishmaniinae</taxon>
        <taxon>Leptomonas</taxon>
    </lineage>
</organism>
<dbReference type="Gene3D" id="3.40.30.10">
    <property type="entry name" value="Glutaredoxin"/>
    <property type="match status" value="1"/>
</dbReference>